<reference evidence="4" key="1">
    <citation type="submission" date="2016-10" db="EMBL/GenBank/DDBJ databases">
        <authorList>
            <person name="Varghese N."/>
            <person name="Submissions S."/>
        </authorList>
    </citation>
    <scope>NUCLEOTIDE SEQUENCE [LARGE SCALE GENOMIC DNA]</scope>
    <source>
        <strain evidence="4">CGMCC 1.7736</strain>
    </source>
</reference>
<keyword evidence="1" id="KW-0808">Transferase</keyword>
<comment type="pathway">
    <text evidence="1">Cofactor biosynthesis; coenzyme A biosynthesis.</text>
</comment>
<dbReference type="STRING" id="553469.SAMN04487947_3054"/>
<keyword evidence="4" id="KW-1185">Reference proteome</keyword>
<dbReference type="InterPro" id="IPR020568">
    <property type="entry name" value="Ribosomal_Su5_D2-typ_SF"/>
</dbReference>
<dbReference type="EC" id="2.7.1.169" evidence="1"/>
<dbReference type="RefSeq" id="WP_089809289.1">
    <property type="nucleotide sequence ID" value="NZ_FOYT01000002.1"/>
</dbReference>
<name>A0A1I6I8F1_9EURY</name>
<dbReference type="Pfam" id="PF00288">
    <property type="entry name" value="GHMP_kinases_N"/>
    <property type="match status" value="1"/>
</dbReference>
<dbReference type="InterPro" id="IPR014721">
    <property type="entry name" value="Ribsml_uS5_D2-typ_fold_subgr"/>
</dbReference>
<keyword evidence="1" id="KW-0173">Coenzyme A biosynthesis</keyword>
<dbReference type="GO" id="GO:0015937">
    <property type="term" value="P:coenzyme A biosynthetic process"/>
    <property type="evidence" value="ECO:0007669"/>
    <property type="project" value="UniProtKB-UniRule"/>
</dbReference>
<dbReference type="UniPathway" id="UPA00241"/>
<dbReference type="HAMAP" id="MF_02223">
    <property type="entry name" value="Pantoate_kinase"/>
    <property type="match status" value="1"/>
</dbReference>
<dbReference type="GO" id="GO:0016301">
    <property type="term" value="F:kinase activity"/>
    <property type="evidence" value="ECO:0007669"/>
    <property type="project" value="UniProtKB-UniRule"/>
</dbReference>
<dbReference type="Gene3D" id="3.30.230.10">
    <property type="match status" value="1"/>
</dbReference>
<dbReference type="InterPro" id="IPR006204">
    <property type="entry name" value="GHMP_kinase_N_dom"/>
</dbReference>
<keyword evidence="1" id="KW-0067">ATP-binding</keyword>
<dbReference type="EMBL" id="FOYT01000002">
    <property type="protein sequence ID" value="SFR63025.1"/>
    <property type="molecule type" value="Genomic_DNA"/>
</dbReference>
<keyword evidence="1 3" id="KW-0418">Kinase</keyword>
<dbReference type="AlphaFoldDB" id="A0A1I6I8F1"/>
<comment type="catalytic activity">
    <reaction evidence="1">
        <text>(R)-pantoate + ATP = (R)-4-phosphopantoate + ADP + H(+)</text>
        <dbReference type="Rhea" id="RHEA:28246"/>
        <dbReference type="ChEBI" id="CHEBI:15378"/>
        <dbReference type="ChEBI" id="CHEBI:15980"/>
        <dbReference type="ChEBI" id="CHEBI:30616"/>
        <dbReference type="ChEBI" id="CHEBI:61294"/>
        <dbReference type="ChEBI" id="CHEBI:456216"/>
        <dbReference type="EC" id="2.7.1.169"/>
    </reaction>
</comment>
<dbReference type="Proteomes" id="UP000198531">
    <property type="component" value="Unassembled WGS sequence"/>
</dbReference>
<dbReference type="PANTHER" id="PTHR42282">
    <property type="entry name" value="PANTOATE KINASE-RELATED"/>
    <property type="match status" value="1"/>
</dbReference>
<sequence>MTTAYAPGSVTTVFVPRSDPAEGSLGVSFAVEDGVRATVEPADETTVRLDGSTTAFEPVAGVLDRLGVTAAVSLSADAPVGRGFGASGAATLATALAAVAEFELDADREDALEAAHRAEVTAGTGLGDVFVQDVGGFVWSTGDGRDRAERTDRIEYSSMGDIATREVLDDESAVANVADAGTETLSAFHPGDSMQAWFEASWAFAQRTELPTASVERTVERVVDAGGAATMAMVGETVLATGVDGVLDSETRVTNEGARVL</sequence>
<proteinExistence type="inferred from homology"/>
<keyword evidence="1" id="KW-0547">Nucleotide-binding</keyword>
<dbReference type="GO" id="GO:0005524">
    <property type="term" value="F:ATP binding"/>
    <property type="evidence" value="ECO:0007669"/>
    <property type="project" value="UniProtKB-KW"/>
</dbReference>
<accession>A0A1I6I8F1</accession>
<comment type="function">
    <text evidence="1">Phosphorylates (R)-pantoate to form (R)-4-phosphopantoate in the CoA biosynthesis pathway.</text>
</comment>
<feature type="domain" description="GHMP kinase N-terminal" evidence="2">
    <location>
        <begin position="64"/>
        <end position="136"/>
    </location>
</feature>
<evidence type="ECO:0000256" key="1">
    <source>
        <dbReference type="HAMAP-Rule" id="MF_02223"/>
    </source>
</evidence>
<evidence type="ECO:0000259" key="2">
    <source>
        <dbReference type="Pfam" id="PF00288"/>
    </source>
</evidence>
<comment type="similarity">
    <text evidence="1">Belongs to the GHMP kinase family. PoK subfamily.</text>
</comment>
<dbReference type="InterPro" id="IPR012043">
    <property type="entry name" value="PoK"/>
</dbReference>
<dbReference type="OrthoDB" id="85822at2157"/>
<dbReference type="SUPFAM" id="SSF54211">
    <property type="entry name" value="Ribosomal protein S5 domain 2-like"/>
    <property type="match status" value="1"/>
</dbReference>
<organism evidence="3 4">
    <name type="scientific">Halogeometricum rufum</name>
    <dbReference type="NCBI Taxonomy" id="553469"/>
    <lineage>
        <taxon>Archaea</taxon>
        <taxon>Methanobacteriati</taxon>
        <taxon>Methanobacteriota</taxon>
        <taxon>Stenosarchaea group</taxon>
        <taxon>Halobacteria</taxon>
        <taxon>Halobacteriales</taxon>
        <taxon>Haloferacaceae</taxon>
        <taxon>Halogeometricum</taxon>
    </lineage>
</organism>
<evidence type="ECO:0000313" key="4">
    <source>
        <dbReference type="Proteomes" id="UP000198531"/>
    </source>
</evidence>
<dbReference type="PANTHER" id="PTHR42282:SF1">
    <property type="entry name" value="PANTOATE KINASE"/>
    <property type="match status" value="1"/>
</dbReference>
<evidence type="ECO:0000313" key="3">
    <source>
        <dbReference type="EMBL" id="SFR63025.1"/>
    </source>
</evidence>
<gene>
    <name evidence="3" type="ORF">SAMN04487947_3054</name>
</gene>
<protein>
    <recommendedName>
        <fullName evidence="1">Pantoate kinase</fullName>
        <shortName evidence="1">PoK</shortName>
        <ecNumber evidence="1">2.7.1.169</ecNumber>
    </recommendedName>
</protein>